<accession>A0A7J8X4R0</accession>
<gene>
    <name evidence="2" type="ORF">Goari_023701</name>
</gene>
<dbReference type="Proteomes" id="UP000593577">
    <property type="component" value="Unassembled WGS sequence"/>
</dbReference>
<keyword evidence="3" id="KW-1185">Reference proteome</keyword>
<evidence type="ECO:0000313" key="3">
    <source>
        <dbReference type="Proteomes" id="UP000593577"/>
    </source>
</evidence>
<sequence>MIHEYIYPLMVWWSGYAATGGILDGIFILLNKGFRRAIIQTDNFKVAQILSDLGLEDLGITVLKRTQCIMSLNWKSTLQVFDEVPKEILDLLQEDKDN</sequence>
<keyword evidence="1" id="KW-0472">Membrane</keyword>
<protein>
    <recommendedName>
        <fullName evidence="4">RNase H type-1 domain-containing protein</fullName>
    </recommendedName>
</protein>
<dbReference type="EMBL" id="JABFAA010000005">
    <property type="protein sequence ID" value="MBA0681934.1"/>
    <property type="molecule type" value="Genomic_DNA"/>
</dbReference>
<proteinExistence type="predicted"/>
<organism evidence="2 3">
    <name type="scientific">Gossypium aridum</name>
    <name type="common">American cotton</name>
    <name type="synonym">Erioxylum aridum</name>
    <dbReference type="NCBI Taxonomy" id="34290"/>
    <lineage>
        <taxon>Eukaryota</taxon>
        <taxon>Viridiplantae</taxon>
        <taxon>Streptophyta</taxon>
        <taxon>Embryophyta</taxon>
        <taxon>Tracheophyta</taxon>
        <taxon>Spermatophyta</taxon>
        <taxon>Magnoliopsida</taxon>
        <taxon>eudicotyledons</taxon>
        <taxon>Gunneridae</taxon>
        <taxon>Pentapetalae</taxon>
        <taxon>rosids</taxon>
        <taxon>malvids</taxon>
        <taxon>Malvales</taxon>
        <taxon>Malvaceae</taxon>
        <taxon>Malvoideae</taxon>
        <taxon>Gossypium</taxon>
    </lineage>
</organism>
<feature type="transmembrane region" description="Helical" evidence="1">
    <location>
        <begin position="6"/>
        <end position="30"/>
    </location>
</feature>
<evidence type="ECO:0000313" key="2">
    <source>
        <dbReference type="EMBL" id="MBA0681934.1"/>
    </source>
</evidence>
<keyword evidence="1" id="KW-0812">Transmembrane</keyword>
<keyword evidence="1" id="KW-1133">Transmembrane helix</keyword>
<feature type="non-terminal residue" evidence="2">
    <location>
        <position position="98"/>
    </location>
</feature>
<evidence type="ECO:0008006" key="4">
    <source>
        <dbReference type="Google" id="ProtNLM"/>
    </source>
</evidence>
<name>A0A7J8X4R0_GOSAI</name>
<reference evidence="2 3" key="1">
    <citation type="journal article" date="2019" name="Genome Biol. Evol.">
        <title>Insights into the evolution of the New World diploid cottons (Gossypium, subgenus Houzingenia) based on genome sequencing.</title>
        <authorList>
            <person name="Grover C.E."/>
            <person name="Arick M.A. 2nd"/>
            <person name="Thrash A."/>
            <person name="Conover J.L."/>
            <person name="Sanders W.S."/>
            <person name="Peterson D.G."/>
            <person name="Frelichowski J.E."/>
            <person name="Scheffler J.A."/>
            <person name="Scheffler B.E."/>
            <person name="Wendel J.F."/>
        </authorList>
    </citation>
    <scope>NUCLEOTIDE SEQUENCE [LARGE SCALE GENOMIC DNA]</scope>
    <source>
        <strain evidence="2">185</strain>
        <tissue evidence="2">Leaf</tissue>
    </source>
</reference>
<evidence type="ECO:0000256" key="1">
    <source>
        <dbReference type="SAM" id="Phobius"/>
    </source>
</evidence>
<dbReference type="AlphaFoldDB" id="A0A7J8X4R0"/>
<comment type="caution">
    <text evidence="2">The sequence shown here is derived from an EMBL/GenBank/DDBJ whole genome shotgun (WGS) entry which is preliminary data.</text>
</comment>